<accession>A0A9X8WMQ2</accession>
<feature type="domain" description="MaoC-like" evidence="1">
    <location>
        <begin position="16"/>
        <end position="107"/>
    </location>
</feature>
<protein>
    <submittedName>
        <fullName evidence="2">3-hydroxybutyryl-CoA dehydratase</fullName>
    </submittedName>
</protein>
<dbReference type="PANTHER" id="PTHR43437">
    <property type="entry name" value="HYDROXYACYL-THIOESTER DEHYDRATASE TYPE 2, MITOCHONDRIAL-RELATED"/>
    <property type="match status" value="1"/>
</dbReference>
<evidence type="ECO:0000313" key="2">
    <source>
        <dbReference type="EMBL" id="SIR99114.1"/>
    </source>
</evidence>
<dbReference type="GO" id="GO:0019171">
    <property type="term" value="F:(3R)-hydroxyacyl-[acyl-carrier-protein] dehydratase activity"/>
    <property type="evidence" value="ECO:0007669"/>
    <property type="project" value="TreeGrafter"/>
</dbReference>
<proteinExistence type="predicted"/>
<dbReference type="PANTHER" id="PTHR43437:SF3">
    <property type="entry name" value="HYDROXYACYL-THIOESTER DEHYDRATASE TYPE 2, MITOCHONDRIAL"/>
    <property type="match status" value="1"/>
</dbReference>
<gene>
    <name evidence="2" type="ORF">SAMN05878482_108135</name>
</gene>
<dbReference type="SUPFAM" id="SSF54637">
    <property type="entry name" value="Thioesterase/thiol ester dehydrase-isomerase"/>
    <property type="match status" value="1"/>
</dbReference>
<dbReference type="InterPro" id="IPR029069">
    <property type="entry name" value="HotDog_dom_sf"/>
</dbReference>
<dbReference type="InterPro" id="IPR002539">
    <property type="entry name" value="MaoC-like_dom"/>
</dbReference>
<dbReference type="AlphaFoldDB" id="A0A9X8WMQ2"/>
<dbReference type="RefSeq" id="WP_076371446.1">
    <property type="nucleotide sequence ID" value="NZ_FTMX01000008.1"/>
</dbReference>
<dbReference type="EMBL" id="FTMX01000008">
    <property type="protein sequence ID" value="SIR99114.1"/>
    <property type="molecule type" value="Genomic_DNA"/>
</dbReference>
<evidence type="ECO:0000259" key="1">
    <source>
        <dbReference type="Pfam" id="PF01575"/>
    </source>
</evidence>
<dbReference type="Pfam" id="PF01575">
    <property type="entry name" value="MaoC_dehydratas"/>
    <property type="match status" value="1"/>
</dbReference>
<organism evidence="2 3">
    <name type="scientific">Peribacillus simplex</name>
    <dbReference type="NCBI Taxonomy" id="1478"/>
    <lineage>
        <taxon>Bacteria</taxon>
        <taxon>Bacillati</taxon>
        <taxon>Bacillota</taxon>
        <taxon>Bacilli</taxon>
        <taxon>Bacillales</taxon>
        <taxon>Bacillaceae</taxon>
        <taxon>Peribacillus</taxon>
    </lineage>
</organism>
<dbReference type="Proteomes" id="UP000185829">
    <property type="component" value="Unassembled WGS sequence"/>
</dbReference>
<evidence type="ECO:0000313" key="3">
    <source>
        <dbReference type="Proteomes" id="UP000185829"/>
    </source>
</evidence>
<dbReference type="Gene3D" id="3.10.129.10">
    <property type="entry name" value="Hotdog Thioesterase"/>
    <property type="match status" value="1"/>
</dbReference>
<dbReference type="InterPro" id="IPR050965">
    <property type="entry name" value="UPF0336/Enoyl-CoA_hydratase"/>
</dbReference>
<comment type="caution">
    <text evidence="2">The sequence shown here is derived from an EMBL/GenBank/DDBJ whole genome shotgun (WGS) entry which is preliminary data.</text>
</comment>
<sequence>MSLTITDLFIGQVASMQRTFNESDVKLCNELTKDYSPIYQVNKEAWKSNFSKPVVPGLLTEGLITQVISEKLPGSACILLQKELVFYHPVHIGDMISAELEIIDINLNRDWVTLKVTCFNQAGIEVIKGQVVIFVLSNQGIG</sequence>
<name>A0A9X8WMQ2_9BACI</name>
<reference evidence="2 3" key="1">
    <citation type="submission" date="2017-01" db="EMBL/GenBank/DDBJ databases">
        <authorList>
            <person name="Varghese N."/>
            <person name="Submissions S."/>
        </authorList>
    </citation>
    <scope>NUCLEOTIDE SEQUENCE [LARGE SCALE GENOMIC DNA]</scope>
    <source>
        <strain evidence="2 3">RUG2-6</strain>
    </source>
</reference>
<dbReference type="GO" id="GO:0006633">
    <property type="term" value="P:fatty acid biosynthetic process"/>
    <property type="evidence" value="ECO:0007669"/>
    <property type="project" value="TreeGrafter"/>
</dbReference>